<dbReference type="InterPro" id="IPR001313">
    <property type="entry name" value="Pumilio_RNA-bd_rpt"/>
</dbReference>
<evidence type="ECO:0000259" key="6">
    <source>
        <dbReference type="PROSITE" id="PS50303"/>
    </source>
</evidence>
<keyword evidence="2" id="KW-0694">RNA-binding</keyword>
<evidence type="ECO:0000256" key="4">
    <source>
        <dbReference type="SAM" id="MobiDB-lite"/>
    </source>
</evidence>
<evidence type="ECO:0000313" key="7">
    <source>
        <dbReference type="EMBL" id="KAK9710667.1"/>
    </source>
</evidence>
<feature type="region of interest" description="Disordered" evidence="4">
    <location>
        <begin position="1101"/>
        <end position="1147"/>
    </location>
</feature>
<evidence type="ECO:0000256" key="3">
    <source>
        <dbReference type="PROSITE-ProRule" id="PRU00317"/>
    </source>
</evidence>
<evidence type="ECO:0000256" key="2">
    <source>
        <dbReference type="PROSITE-ProRule" id="PRU00176"/>
    </source>
</evidence>
<gene>
    <name evidence="7" type="ORF">K7432_008301</name>
</gene>
<keyword evidence="1" id="KW-0677">Repeat</keyword>
<feature type="compositionally biased region" description="Polar residues" evidence="4">
    <location>
        <begin position="1108"/>
        <end position="1131"/>
    </location>
</feature>
<dbReference type="Pfam" id="PF00806">
    <property type="entry name" value="PUF"/>
    <property type="match status" value="3"/>
</dbReference>
<dbReference type="SUPFAM" id="SSF54928">
    <property type="entry name" value="RNA-binding domain, RBD"/>
    <property type="match status" value="1"/>
</dbReference>
<comment type="caution">
    <text evidence="7">The sequence shown here is derived from an EMBL/GenBank/DDBJ whole genome shotgun (WGS) entry which is preliminary data.</text>
</comment>
<dbReference type="InterPro" id="IPR000504">
    <property type="entry name" value="RRM_dom"/>
</dbReference>
<dbReference type="Gene3D" id="1.25.10.10">
    <property type="entry name" value="Leucine-rich Repeat Variant"/>
    <property type="match status" value="1"/>
</dbReference>
<dbReference type="PANTHER" id="PTHR47093:SF1">
    <property type="entry name" value="PROTEIN JSN1-RELATED"/>
    <property type="match status" value="1"/>
</dbReference>
<dbReference type="InterPro" id="IPR011989">
    <property type="entry name" value="ARM-like"/>
</dbReference>
<evidence type="ECO:0000259" key="5">
    <source>
        <dbReference type="PROSITE" id="PS50102"/>
    </source>
</evidence>
<keyword evidence="8" id="KW-1185">Reference proteome</keyword>
<feature type="compositionally biased region" description="Polar residues" evidence="4">
    <location>
        <begin position="570"/>
        <end position="589"/>
    </location>
</feature>
<sequence length="1169" mass="126920">MSKSPTPDPLRGLSTSPSMSSPTGIPERLLSKRTMEIQAEEGILPYRSPSHSSSGNSLLGSYNSSLLDEGSRSKTPESKLGLSLLDSLSGSSGLSSSSFPTARRARADTMPSSLTRYPFRSVSPGASSETSTPIGSNYPVSSGTTTPTRMSGGNTTRSRGNSLSIPSSAFSNTFGSSIFSPWQVTPGDGNDANEFAGHGLNDDSVNPLIQTLDYLGLDDSSNNSSHQLNDSLGGSRYDSPPESKSVSNLRASLGRLRSHSMSSTANYGDEMISPLPPALQHLRNAPSRTRAISVGFLEAPQGFYAPVDNSSSPEMSLGNKYSSESIMLNDNGSINTNMGLNGSDNLLSHRQSFESGNDYDHEYLDPLEISTADHVTPTRSLWIGNIDSSLTSGDLMSIFSPYGPIESLRLLPEKECAFVNYVKIEDAIRAREEMQGGRVGNCIIRVGYGKADIYTSDAQTMQPTRALWIGNISASITPAALQAVFAPFGAIESARILTHKNCGFVNFEKVEDAAKARKEMNNKEIYGSAVRIGYAKVPPKDATTSKIGATPFGLPFSSTLTQSTTPMAQWSSSVTSLGGNSVSSSTGEPDTSLGSSLNNSGSGMYETVDLLGPLVMDDKLIAFPYASSLPPIPEPNLNRKIDQSRLREIRKRLDSHTSSAKDVESAFQELYEDAVDLCSDYIGNTVVQKLMERGGDSHKLMLIERVASHMASIGVHKNGTWAIQKMIDCATTPAQMQPIVNSLKPFAPPLLLDQFGNYVIQCCLRLGPQRNQFIYDAIHARCWEVAQGRFGARAIRACLESQYTTKRQQRLVSVALVHNALLLATNPNGSLLLTWLLDSSNLAGRYRALAPQFIGHLSHLCTHKLASLTFFKIINQKVEPDARDLLLQGLFLQDQVLEDVLSDQVHGVGLIQKILASNYIEDADKSKFSERVKLMLGKLQVHQVQGYRRLMEELGLGFGPKQYPDLAGAGYAFPNNHDMSHKLNASAGLQGNGSGVGNPLQFQGAGQHPLFNALMANPQMAAGYPQAAYNNMYANASMYNSLLNTYPYGMMNIPGLVQGNNGNYLAQNQFQNLSQNPQQLQQQLQQLQQQQLQMQLQQLQYQKQENQENPSNMASQARFGNNAKSNDNGSVNAGLHEGGHSSTSDYSVDKFSSDNVVSSENHSSFRQHY</sequence>
<feature type="repeat" description="Pumilio" evidence="3">
    <location>
        <begin position="705"/>
        <end position="741"/>
    </location>
</feature>
<feature type="compositionally biased region" description="Polar residues" evidence="4">
    <location>
        <begin position="124"/>
        <end position="166"/>
    </location>
</feature>
<dbReference type="Proteomes" id="UP001479436">
    <property type="component" value="Unassembled WGS sequence"/>
</dbReference>
<feature type="region of interest" description="Disordered" evidence="4">
    <location>
        <begin position="1"/>
        <end position="166"/>
    </location>
</feature>
<feature type="repeat" description="Pumilio" evidence="3">
    <location>
        <begin position="669"/>
        <end position="704"/>
    </location>
</feature>
<dbReference type="InterPro" id="IPR016024">
    <property type="entry name" value="ARM-type_fold"/>
</dbReference>
<dbReference type="PROSITE" id="PS50303">
    <property type="entry name" value="PUM_HD"/>
    <property type="match status" value="1"/>
</dbReference>
<evidence type="ECO:0000256" key="1">
    <source>
        <dbReference type="ARBA" id="ARBA00022737"/>
    </source>
</evidence>
<dbReference type="Pfam" id="PF00076">
    <property type="entry name" value="RRM_1"/>
    <property type="match status" value="2"/>
</dbReference>
<dbReference type="InterPro" id="IPR012677">
    <property type="entry name" value="Nucleotide-bd_a/b_plait_sf"/>
</dbReference>
<feature type="region of interest" description="Disordered" evidence="4">
    <location>
        <begin position="216"/>
        <end position="248"/>
    </location>
</feature>
<dbReference type="PROSITE" id="PS50102">
    <property type="entry name" value="RRM"/>
    <property type="match status" value="2"/>
</dbReference>
<dbReference type="SUPFAM" id="SSF48371">
    <property type="entry name" value="ARM repeat"/>
    <property type="match status" value="1"/>
</dbReference>
<protein>
    <submittedName>
        <fullName evidence="7">Uncharacterized protein</fullName>
    </submittedName>
</protein>
<proteinExistence type="predicted"/>
<feature type="compositionally biased region" description="Low complexity" evidence="4">
    <location>
        <begin position="44"/>
        <end position="67"/>
    </location>
</feature>
<dbReference type="SMART" id="SM00025">
    <property type="entry name" value="Pumilio"/>
    <property type="match status" value="6"/>
</dbReference>
<dbReference type="PANTHER" id="PTHR47093">
    <property type="entry name" value="PROTEIN JSN1-RELATED"/>
    <property type="match status" value="1"/>
</dbReference>
<reference evidence="7 8" key="1">
    <citation type="submission" date="2023-04" db="EMBL/GenBank/DDBJ databases">
        <title>Genome of Basidiobolus ranarum AG-B5.</title>
        <authorList>
            <person name="Stajich J.E."/>
            <person name="Carter-House D."/>
            <person name="Gryganskyi A."/>
        </authorList>
    </citation>
    <scope>NUCLEOTIDE SEQUENCE [LARGE SCALE GENOMIC DNA]</scope>
    <source>
        <strain evidence="7 8">AG-B5</strain>
    </source>
</reference>
<name>A0ABR2VYW1_9FUNG</name>
<dbReference type="SMART" id="SM00360">
    <property type="entry name" value="RRM"/>
    <property type="match status" value="2"/>
</dbReference>
<dbReference type="EMBL" id="JASJQH010007329">
    <property type="protein sequence ID" value="KAK9710667.1"/>
    <property type="molecule type" value="Genomic_DNA"/>
</dbReference>
<dbReference type="PROSITE" id="PS50302">
    <property type="entry name" value="PUM"/>
    <property type="match status" value="2"/>
</dbReference>
<feature type="domain" description="RRM" evidence="5">
    <location>
        <begin position="379"/>
        <end position="451"/>
    </location>
</feature>
<dbReference type="InterPro" id="IPR035979">
    <property type="entry name" value="RBD_domain_sf"/>
</dbReference>
<dbReference type="InterPro" id="IPR052645">
    <property type="entry name" value="Pumilio_domain_protein"/>
</dbReference>
<feature type="compositionally biased region" description="Polar residues" evidence="4">
    <location>
        <begin position="219"/>
        <end position="232"/>
    </location>
</feature>
<organism evidence="7 8">
    <name type="scientific">Basidiobolus ranarum</name>
    <dbReference type="NCBI Taxonomy" id="34480"/>
    <lineage>
        <taxon>Eukaryota</taxon>
        <taxon>Fungi</taxon>
        <taxon>Fungi incertae sedis</taxon>
        <taxon>Zoopagomycota</taxon>
        <taxon>Entomophthoromycotina</taxon>
        <taxon>Basidiobolomycetes</taxon>
        <taxon>Basidiobolales</taxon>
        <taxon>Basidiobolaceae</taxon>
        <taxon>Basidiobolus</taxon>
    </lineage>
</organism>
<feature type="region of interest" description="Disordered" evidence="4">
    <location>
        <begin position="570"/>
        <end position="599"/>
    </location>
</feature>
<dbReference type="InterPro" id="IPR033133">
    <property type="entry name" value="PUM-HD"/>
</dbReference>
<feature type="compositionally biased region" description="Polar residues" evidence="4">
    <location>
        <begin position="13"/>
        <end position="23"/>
    </location>
</feature>
<dbReference type="Gene3D" id="3.30.70.330">
    <property type="match status" value="2"/>
</dbReference>
<feature type="region of interest" description="Disordered" evidence="4">
    <location>
        <begin position="181"/>
        <end position="203"/>
    </location>
</feature>
<feature type="domain" description="RRM" evidence="5">
    <location>
        <begin position="465"/>
        <end position="537"/>
    </location>
</feature>
<dbReference type="CDD" id="cd00590">
    <property type="entry name" value="RRM_SF"/>
    <property type="match status" value="1"/>
</dbReference>
<evidence type="ECO:0000313" key="8">
    <source>
        <dbReference type="Proteomes" id="UP001479436"/>
    </source>
</evidence>
<feature type="compositionally biased region" description="Low complexity" evidence="4">
    <location>
        <begin position="78"/>
        <end position="98"/>
    </location>
</feature>
<accession>A0ABR2VYW1</accession>
<feature type="domain" description="PUM-HD" evidence="6">
    <location>
        <begin position="606"/>
        <end position="958"/>
    </location>
</feature>